<protein>
    <submittedName>
        <fullName evidence="2">Uncharacterized protein</fullName>
    </submittedName>
</protein>
<proteinExistence type="predicted"/>
<reference evidence="2 3" key="1">
    <citation type="journal article" date="2017" name="BMC Genomics">
        <title>Chromosome level assembly and secondary metabolite potential of the parasitic fungus Cordyceps militaris.</title>
        <authorList>
            <person name="Kramer G.J."/>
            <person name="Nodwell J.R."/>
        </authorList>
    </citation>
    <scope>NUCLEOTIDE SEQUENCE [LARGE SCALE GENOMIC DNA]</scope>
    <source>
        <strain evidence="2 3">ATCC 34164</strain>
    </source>
</reference>
<gene>
    <name evidence="2" type="ORF">A9K55_008719</name>
</gene>
<evidence type="ECO:0000313" key="3">
    <source>
        <dbReference type="Proteomes" id="UP000323067"/>
    </source>
</evidence>
<evidence type="ECO:0000256" key="1">
    <source>
        <dbReference type="SAM" id="MobiDB-lite"/>
    </source>
</evidence>
<dbReference type="AlphaFoldDB" id="A0A2H4SHS1"/>
<organism evidence="2 3">
    <name type="scientific">Cordyceps militaris</name>
    <name type="common">Caterpillar fungus</name>
    <name type="synonym">Clavaria militaris</name>
    <dbReference type="NCBI Taxonomy" id="73501"/>
    <lineage>
        <taxon>Eukaryota</taxon>
        <taxon>Fungi</taxon>
        <taxon>Dikarya</taxon>
        <taxon>Ascomycota</taxon>
        <taxon>Pezizomycotina</taxon>
        <taxon>Sordariomycetes</taxon>
        <taxon>Hypocreomycetidae</taxon>
        <taxon>Hypocreales</taxon>
        <taxon>Cordycipitaceae</taxon>
        <taxon>Cordyceps</taxon>
    </lineage>
</organism>
<dbReference type="Proteomes" id="UP000323067">
    <property type="component" value="Chromosome vii"/>
</dbReference>
<feature type="region of interest" description="Disordered" evidence="1">
    <location>
        <begin position="89"/>
        <end position="123"/>
    </location>
</feature>
<dbReference type="VEuPathDB" id="FungiDB:A9K55_008719"/>
<name>A0A2H4SHS1_CORMI</name>
<accession>A0A2H4SHS1</accession>
<dbReference type="EMBL" id="CP023324">
    <property type="protein sequence ID" value="ATY62654.1"/>
    <property type="molecule type" value="Genomic_DNA"/>
</dbReference>
<sequence length="123" mass="13534">MPLYTCPGCKKPIAESQPLDHCLQCEAMNERQRARNRTRASSASESTEAVVECTIVTITLRRRSQQYGNAARASGSPPSYEDVFQWEAEASAAENRPPQQQETSGMPRRAAATATIPIHTKKA</sequence>
<dbReference type="OrthoDB" id="4868636at2759"/>
<evidence type="ECO:0000313" key="2">
    <source>
        <dbReference type="EMBL" id="ATY62654.1"/>
    </source>
</evidence>